<protein>
    <submittedName>
        <fullName evidence="2">Uncharacterized protein</fullName>
    </submittedName>
</protein>
<name>A0A834NQF3_VESPE</name>
<proteinExistence type="predicted"/>
<gene>
    <name evidence="2" type="ORF">H0235_012233</name>
</gene>
<organism evidence="2 3">
    <name type="scientific">Vespula pensylvanica</name>
    <name type="common">Western yellow jacket</name>
    <name type="synonym">Wasp</name>
    <dbReference type="NCBI Taxonomy" id="30213"/>
    <lineage>
        <taxon>Eukaryota</taxon>
        <taxon>Metazoa</taxon>
        <taxon>Ecdysozoa</taxon>
        <taxon>Arthropoda</taxon>
        <taxon>Hexapoda</taxon>
        <taxon>Insecta</taxon>
        <taxon>Pterygota</taxon>
        <taxon>Neoptera</taxon>
        <taxon>Endopterygota</taxon>
        <taxon>Hymenoptera</taxon>
        <taxon>Apocrita</taxon>
        <taxon>Aculeata</taxon>
        <taxon>Vespoidea</taxon>
        <taxon>Vespidae</taxon>
        <taxon>Vespinae</taxon>
        <taxon>Vespula</taxon>
    </lineage>
</organism>
<evidence type="ECO:0000313" key="3">
    <source>
        <dbReference type="Proteomes" id="UP000600918"/>
    </source>
</evidence>
<sequence>MKTGVIVKVDKTLTMLKGSTNISRWLLLTGLLCSVACQSVPSSSENKTAETGTLGNSIERPRTFSLPRDLFSRCDGRGWWRELKNDLSLAFRCSPAKES</sequence>
<reference evidence="2" key="1">
    <citation type="journal article" date="2020" name="G3 (Bethesda)">
        <title>High-Quality Assemblies for Three Invasive Social Wasps from the &lt;i&gt;Vespula&lt;/i&gt; Genus.</title>
        <authorList>
            <person name="Harrop T.W.R."/>
            <person name="Guhlin J."/>
            <person name="McLaughlin G.M."/>
            <person name="Permina E."/>
            <person name="Stockwell P."/>
            <person name="Gilligan J."/>
            <person name="Le Lec M.F."/>
            <person name="Gruber M.A.M."/>
            <person name="Quinn O."/>
            <person name="Lovegrove M."/>
            <person name="Duncan E.J."/>
            <person name="Remnant E.J."/>
            <person name="Van Eeckhoven J."/>
            <person name="Graham B."/>
            <person name="Knapp R.A."/>
            <person name="Langford K.W."/>
            <person name="Kronenberg Z."/>
            <person name="Press M.O."/>
            <person name="Eacker S.M."/>
            <person name="Wilson-Rankin E.E."/>
            <person name="Purcell J."/>
            <person name="Lester P.J."/>
            <person name="Dearden P.K."/>
        </authorList>
    </citation>
    <scope>NUCLEOTIDE SEQUENCE</scope>
    <source>
        <strain evidence="2">Volc-1</strain>
    </source>
</reference>
<dbReference type="Proteomes" id="UP000600918">
    <property type="component" value="Unassembled WGS sequence"/>
</dbReference>
<evidence type="ECO:0000256" key="1">
    <source>
        <dbReference type="SAM" id="SignalP"/>
    </source>
</evidence>
<dbReference type="EMBL" id="JACSDY010000011">
    <property type="protein sequence ID" value="KAF7415641.1"/>
    <property type="molecule type" value="Genomic_DNA"/>
</dbReference>
<dbReference type="AlphaFoldDB" id="A0A834NQF3"/>
<feature type="signal peptide" evidence="1">
    <location>
        <begin position="1"/>
        <end position="37"/>
    </location>
</feature>
<feature type="chain" id="PRO_5032270347" evidence="1">
    <location>
        <begin position="38"/>
        <end position="99"/>
    </location>
</feature>
<accession>A0A834NQF3</accession>
<evidence type="ECO:0000313" key="2">
    <source>
        <dbReference type="EMBL" id="KAF7415641.1"/>
    </source>
</evidence>
<keyword evidence="3" id="KW-1185">Reference proteome</keyword>
<comment type="caution">
    <text evidence="2">The sequence shown here is derived from an EMBL/GenBank/DDBJ whole genome shotgun (WGS) entry which is preliminary data.</text>
</comment>
<keyword evidence="1" id="KW-0732">Signal</keyword>